<protein>
    <recommendedName>
        <fullName evidence="2">ISE2-like SH3 domain-containing protein</fullName>
    </recommendedName>
</protein>
<dbReference type="InterPro" id="IPR057416">
    <property type="entry name" value="SH3_ISE2"/>
</dbReference>
<gene>
    <name evidence="3" type="ORF">NC653_021768</name>
</gene>
<evidence type="ECO:0000313" key="4">
    <source>
        <dbReference type="Proteomes" id="UP001164929"/>
    </source>
</evidence>
<dbReference type="EMBL" id="JAQIZT010000008">
    <property type="protein sequence ID" value="KAJ6988970.1"/>
    <property type="molecule type" value="Genomic_DNA"/>
</dbReference>
<sequence length="195" mass="22322">MKVLQPGRALEESRKLRSWLKYREIETLTSEISDDAIDRKSRKILSDLENDHLPFLCLQYKDSEGVEHSLPAVYLGNADSIDGSKLKNMVSAIDSSAQRLLHCLPNVTLAAGVDLPREVMQMLLDREEKRWEKLFDSELGGLWCVEGSLETWSWMNCYICQKLTMNAVESYKEQRNQGARSKKTIGRSEKALKNI</sequence>
<keyword evidence="4" id="KW-1185">Reference proteome</keyword>
<name>A0AAD6QET2_9ROSI</name>
<feature type="domain" description="ISE2-like SH3" evidence="2">
    <location>
        <begin position="42"/>
        <end position="99"/>
    </location>
</feature>
<organism evidence="3 4">
    <name type="scientific">Populus alba x Populus x berolinensis</name>
    <dbReference type="NCBI Taxonomy" id="444605"/>
    <lineage>
        <taxon>Eukaryota</taxon>
        <taxon>Viridiplantae</taxon>
        <taxon>Streptophyta</taxon>
        <taxon>Embryophyta</taxon>
        <taxon>Tracheophyta</taxon>
        <taxon>Spermatophyta</taxon>
        <taxon>Magnoliopsida</taxon>
        <taxon>eudicotyledons</taxon>
        <taxon>Gunneridae</taxon>
        <taxon>Pentapetalae</taxon>
        <taxon>rosids</taxon>
        <taxon>fabids</taxon>
        <taxon>Malpighiales</taxon>
        <taxon>Salicaceae</taxon>
        <taxon>Saliceae</taxon>
        <taxon>Populus</taxon>
    </lineage>
</organism>
<feature type="compositionally biased region" description="Basic and acidic residues" evidence="1">
    <location>
        <begin position="186"/>
        <end position="195"/>
    </location>
</feature>
<feature type="region of interest" description="Disordered" evidence="1">
    <location>
        <begin position="176"/>
        <end position="195"/>
    </location>
</feature>
<accession>A0AAD6QET2</accession>
<evidence type="ECO:0000313" key="3">
    <source>
        <dbReference type="EMBL" id="KAJ6988970.1"/>
    </source>
</evidence>
<dbReference type="AlphaFoldDB" id="A0AAD6QET2"/>
<reference evidence="3" key="1">
    <citation type="journal article" date="2023" name="Mol. Ecol. Resour.">
        <title>Chromosome-level genome assembly of a triploid poplar Populus alba 'Berolinensis'.</title>
        <authorList>
            <person name="Chen S."/>
            <person name="Yu Y."/>
            <person name="Wang X."/>
            <person name="Wang S."/>
            <person name="Zhang T."/>
            <person name="Zhou Y."/>
            <person name="He R."/>
            <person name="Meng N."/>
            <person name="Wang Y."/>
            <person name="Liu W."/>
            <person name="Liu Z."/>
            <person name="Liu J."/>
            <person name="Guo Q."/>
            <person name="Huang H."/>
            <person name="Sederoff R.R."/>
            <person name="Wang G."/>
            <person name="Qu G."/>
            <person name="Chen S."/>
        </authorList>
    </citation>
    <scope>NUCLEOTIDE SEQUENCE</scope>
    <source>
        <strain evidence="3">SC-2020</strain>
    </source>
</reference>
<evidence type="ECO:0000259" key="2">
    <source>
        <dbReference type="Pfam" id="PF25446"/>
    </source>
</evidence>
<comment type="caution">
    <text evidence="3">The sequence shown here is derived from an EMBL/GenBank/DDBJ whole genome shotgun (WGS) entry which is preliminary data.</text>
</comment>
<evidence type="ECO:0000256" key="1">
    <source>
        <dbReference type="SAM" id="MobiDB-lite"/>
    </source>
</evidence>
<feature type="domain" description="ISE2-like SH3" evidence="2">
    <location>
        <begin position="103"/>
        <end position="155"/>
    </location>
</feature>
<proteinExistence type="predicted"/>
<dbReference type="Proteomes" id="UP001164929">
    <property type="component" value="Chromosome 8"/>
</dbReference>
<dbReference type="Pfam" id="PF25446">
    <property type="entry name" value="SH3_ISE2"/>
    <property type="match status" value="2"/>
</dbReference>